<evidence type="ECO:0000313" key="1">
    <source>
        <dbReference type="EMBL" id="GAH51816.1"/>
    </source>
</evidence>
<feature type="non-terminal residue" evidence="1">
    <location>
        <position position="66"/>
    </location>
</feature>
<gene>
    <name evidence="1" type="ORF">S03H2_26536</name>
</gene>
<dbReference type="AlphaFoldDB" id="X1G1N1"/>
<organism evidence="1">
    <name type="scientific">marine sediment metagenome</name>
    <dbReference type="NCBI Taxonomy" id="412755"/>
    <lineage>
        <taxon>unclassified sequences</taxon>
        <taxon>metagenomes</taxon>
        <taxon>ecological metagenomes</taxon>
    </lineage>
</organism>
<accession>X1G1N1</accession>
<name>X1G1N1_9ZZZZ</name>
<comment type="caution">
    <text evidence="1">The sequence shown here is derived from an EMBL/GenBank/DDBJ whole genome shotgun (WGS) entry which is preliminary data.</text>
</comment>
<protein>
    <recommendedName>
        <fullName evidence="2">Tetrapyrrole biosynthesis uroporphyrinogen III synthase domain-containing protein</fullName>
    </recommendedName>
</protein>
<evidence type="ECO:0008006" key="2">
    <source>
        <dbReference type="Google" id="ProtNLM"/>
    </source>
</evidence>
<sequence length="66" mass="7828">MPNDLFVISLISKRAFRNFSSFLKEEQINTIITAGSKIEEFGKKIKEYEMNWIHKVTTMRHAMYSQ</sequence>
<reference evidence="1" key="1">
    <citation type="journal article" date="2014" name="Front. Microbiol.">
        <title>High frequency of phylogenetically diverse reductive dehalogenase-homologous genes in deep subseafloor sedimentary metagenomes.</title>
        <authorList>
            <person name="Kawai M."/>
            <person name="Futagami T."/>
            <person name="Toyoda A."/>
            <person name="Takaki Y."/>
            <person name="Nishi S."/>
            <person name="Hori S."/>
            <person name="Arai W."/>
            <person name="Tsubouchi T."/>
            <person name="Morono Y."/>
            <person name="Uchiyama I."/>
            <person name="Ito T."/>
            <person name="Fujiyama A."/>
            <person name="Inagaki F."/>
            <person name="Takami H."/>
        </authorList>
    </citation>
    <scope>NUCLEOTIDE SEQUENCE</scope>
    <source>
        <strain evidence="1">Expedition CK06-06</strain>
    </source>
</reference>
<dbReference type="EMBL" id="BARU01015433">
    <property type="protein sequence ID" value="GAH51816.1"/>
    <property type="molecule type" value="Genomic_DNA"/>
</dbReference>
<proteinExistence type="predicted"/>